<comment type="caution">
    <text evidence="2">The sequence shown here is derived from an EMBL/GenBank/DDBJ whole genome shotgun (WGS) entry which is preliminary data.</text>
</comment>
<name>A0A8T0QX17_PANVG</name>
<dbReference type="EMBL" id="CM029048">
    <property type="protein sequence ID" value="KAG2577528.1"/>
    <property type="molecule type" value="Genomic_DNA"/>
</dbReference>
<dbReference type="InterPro" id="IPR008974">
    <property type="entry name" value="TRAF-like"/>
</dbReference>
<dbReference type="PANTHER" id="PTHR26379:SF433">
    <property type="entry name" value="OS08G0226800 PROTEIN"/>
    <property type="match status" value="1"/>
</dbReference>
<dbReference type="Pfam" id="PF22486">
    <property type="entry name" value="MATH_2"/>
    <property type="match status" value="1"/>
</dbReference>
<dbReference type="PANTHER" id="PTHR26379">
    <property type="entry name" value="BTB/POZ AND MATH DOMAIN-CONTAINING PROTEIN 1"/>
    <property type="match status" value="1"/>
</dbReference>
<dbReference type="InterPro" id="IPR002083">
    <property type="entry name" value="MATH/TRAF_dom"/>
</dbReference>
<dbReference type="SUPFAM" id="SSF49599">
    <property type="entry name" value="TRAF domain-like"/>
    <property type="match status" value="1"/>
</dbReference>
<dbReference type="Proteomes" id="UP000823388">
    <property type="component" value="Chromosome 6N"/>
</dbReference>
<accession>A0A8T0QX17</accession>
<dbReference type="CDD" id="cd00121">
    <property type="entry name" value="MATH"/>
    <property type="match status" value="1"/>
</dbReference>
<keyword evidence="3" id="KW-1185">Reference proteome</keyword>
<evidence type="ECO:0000313" key="2">
    <source>
        <dbReference type="EMBL" id="KAG2577528.1"/>
    </source>
</evidence>
<evidence type="ECO:0000313" key="3">
    <source>
        <dbReference type="Proteomes" id="UP000823388"/>
    </source>
</evidence>
<organism evidence="2 3">
    <name type="scientific">Panicum virgatum</name>
    <name type="common">Blackwell switchgrass</name>
    <dbReference type="NCBI Taxonomy" id="38727"/>
    <lineage>
        <taxon>Eukaryota</taxon>
        <taxon>Viridiplantae</taxon>
        <taxon>Streptophyta</taxon>
        <taxon>Embryophyta</taxon>
        <taxon>Tracheophyta</taxon>
        <taxon>Spermatophyta</taxon>
        <taxon>Magnoliopsida</taxon>
        <taxon>Liliopsida</taxon>
        <taxon>Poales</taxon>
        <taxon>Poaceae</taxon>
        <taxon>PACMAD clade</taxon>
        <taxon>Panicoideae</taxon>
        <taxon>Panicodae</taxon>
        <taxon>Paniceae</taxon>
        <taxon>Panicinae</taxon>
        <taxon>Panicum</taxon>
        <taxon>Panicum sect. Hiantes</taxon>
    </lineage>
</organism>
<reference evidence="2" key="1">
    <citation type="submission" date="2020-05" db="EMBL/GenBank/DDBJ databases">
        <title>WGS assembly of Panicum virgatum.</title>
        <authorList>
            <person name="Lovell J.T."/>
            <person name="Jenkins J."/>
            <person name="Shu S."/>
            <person name="Juenger T.E."/>
            <person name="Schmutz J."/>
        </authorList>
    </citation>
    <scope>NUCLEOTIDE SEQUENCE</scope>
    <source>
        <strain evidence="2">AP13</strain>
    </source>
</reference>
<dbReference type="Gene3D" id="2.60.210.10">
    <property type="entry name" value="Apoptosis, Tumor Necrosis Factor Receptor Associated Protein 2, Chain A"/>
    <property type="match status" value="1"/>
</dbReference>
<dbReference type="GO" id="GO:0016567">
    <property type="term" value="P:protein ubiquitination"/>
    <property type="evidence" value="ECO:0007669"/>
    <property type="project" value="InterPro"/>
</dbReference>
<evidence type="ECO:0000259" key="1">
    <source>
        <dbReference type="PROSITE" id="PS50144"/>
    </source>
</evidence>
<gene>
    <name evidence="2" type="ORF">PVAP13_6NG103903</name>
</gene>
<protein>
    <recommendedName>
        <fullName evidence="1">MATH domain-containing protein</fullName>
    </recommendedName>
</protein>
<sequence>MSSESKNAASITEADIGTYAFEIDDYSSKIRNIGVGGFVRSDTFTVGGLDWAIRFYPNGIHEGSKQFVITTLELMSSNAEARALCPQTR</sequence>
<dbReference type="PROSITE" id="PS50144">
    <property type="entry name" value="MATH"/>
    <property type="match status" value="1"/>
</dbReference>
<feature type="domain" description="MATH" evidence="1">
    <location>
        <begin position="16"/>
        <end position="89"/>
    </location>
</feature>
<dbReference type="InterPro" id="IPR045005">
    <property type="entry name" value="BPM1-6"/>
</dbReference>
<proteinExistence type="predicted"/>
<dbReference type="AlphaFoldDB" id="A0A8T0QX17"/>